<protein>
    <submittedName>
        <fullName evidence="2">Uncharacterized protein</fullName>
    </submittedName>
</protein>
<proteinExistence type="predicted"/>
<dbReference type="AlphaFoldDB" id="A0A1I8EME9"/>
<dbReference type="WBParaSite" id="maker-PairedContig_3197-snap-gene-0.9-mRNA-1">
    <property type="protein sequence ID" value="maker-PairedContig_3197-snap-gene-0.9-mRNA-1"/>
    <property type="gene ID" value="maker-PairedContig_3197-snap-gene-0.9"/>
</dbReference>
<feature type="compositionally biased region" description="Low complexity" evidence="1">
    <location>
        <begin position="62"/>
        <end position="72"/>
    </location>
</feature>
<organism evidence="2">
    <name type="scientific">Wuchereria bancrofti</name>
    <dbReference type="NCBI Taxonomy" id="6293"/>
    <lineage>
        <taxon>Eukaryota</taxon>
        <taxon>Metazoa</taxon>
        <taxon>Ecdysozoa</taxon>
        <taxon>Nematoda</taxon>
        <taxon>Chromadorea</taxon>
        <taxon>Rhabditida</taxon>
        <taxon>Spirurina</taxon>
        <taxon>Spiruromorpha</taxon>
        <taxon>Filarioidea</taxon>
        <taxon>Onchocercidae</taxon>
        <taxon>Wuchereria</taxon>
    </lineage>
</organism>
<feature type="region of interest" description="Disordered" evidence="1">
    <location>
        <begin position="62"/>
        <end position="113"/>
    </location>
</feature>
<sequence>MVHDEMVALVSGRLVPVGGRLVPVVMVLSVEFCFLFVTNDVNKAMADNEMIVHDKAISKQQQQEKSSIYQPQSSSHKSDGRNELSSIEVEIQHRTDHSERASKNRSRKVVAGKEDEQVLSGKFDFGDRDEKPSLNITLPLLREVEGKEWTIDELRILHSCINSYGINDNCLFNATKNIPNRSILDIQEKISGIRELTRLRHEMRVEARKTEWLKKVILPSKTSEIQDWSNAVHVVQNRKRRINDYTDSAVLDYLAHEVKCRPASVDTRKYFRVTDSSYAPCANRRQIVDCADYYRFLQACLSGMATVSCKPLDSAIILNILEEIQKEVDDPKHEKRRRILAGMFRDIQSGDLSDYDFPDTTGSDDLLCVQLNPLNLMREMLETGNEQS</sequence>
<evidence type="ECO:0000256" key="1">
    <source>
        <dbReference type="SAM" id="MobiDB-lite"/>
    </source>
</evidence>
<reference evidence="2" key="1">
    <citation type="submission" date="2016-11" db="UniProtKB">
        <authorList>
            <consortium name="WormBaseParasite"/>
        </authorList>
    </citation>
    <scope>IDENTIFICATION</scope>
    <source>
        <strain evidence="2">pt0022</strain>
    </source>
</reference>
<feature type="compositionally biased region" description="Basic and acidic residues" evidence="1">
    <location>
        <begin position="90"/>
        <end position="102"/>
    </location>
</feature>
<accession>A0A1I8EME9</accession>
<dbReference type="STRING" id="6293.A0A1I8EME9"/>
<name>A0A1I8EME9_WUCBA</name>
<evidence type="ECO:0000313" key="2">
    <source>
        <dbReference type="WBParaSite" id="maker-PairedContig_3197-snap-gene-0.9-mRNA-1"/>
    </source>
</evidence>